<keyword evidence="1" id="KW-1133">Transmembrane helix</keyword>
<sequence length="267" mass="30975">MSTKLSRYITFFMYILIFVLIVLTFLVLVDGFYWSSKTDTTPVVQRTEITKAPQAVKDPQQTKDKAPSPSAASIVVPFVSQAPFGNWWNSIYKEWCEEASIIMAVYWAKWKELTATIADAEIKKISDFETKLLWNYLDTSVYDTAKVMKEYFSFDQYKIVENVTKNGIKDILNNWKIVIVPAYWRDLKNPNYTPPGPVEHMLVVTWYDPKTKKFITNDPWTKSWKSFKYDEDVLFNAIWSYSSSSSDSKASAYGKRVKTVIEVSKTQ</sequence>
<dbReference type="InterPro" id="IPR039564">
    <property type="entry name" value="Peptidase_C39-like"/>
</dbReference>
<evidence type="ECO:0000259" key="2">
    <source>
        <dbReference type="Pfam" id="PF13529"/>
    </source>
</evidence>
<evidence type="ECO:0000256" key="1">
    <source>
        <dbReference type="SAM" id="Phobius"/>
    </source>
</evidence>
<dbReference type="EMBL" id="AMFJ01000446">
    <property type="protein sequence ID" value="EKE27674.1"/>
    <property type="molecule type" value="Genomic_DNA"/>
</dbReference>
<dbReference type="Gene3D" id="3.90.70.10">
    <property type="entry name" value="Cysteine proteinases"/>
    <property type="match status" value="1"/>
</dbReference>
<feature type="transmembrane region" description="Helical" evidence="1">
    <location>
        <begin position="12"/>
        <end position="34"/>
    </location>
</feature>
<keyword evidence="1" id="KW-0812">Transmembrane</keyword>
<name>K2GBX1_9BACT</name>
<feature type="domain" description="Peptidase C39-like" evidence="2">
    <location>
        <begin position="76"/>
        <end position="220"/>
    </location>
</feature>
<dbReference type="AlphaFoldDB" id="K2GBX1"/>
<accession>K2GBX1</accession>
<proteinExistence type="predicted"/>
<organism evidence="3">
    <name type="scientific">uncultured bacterium</name>
    <name type="common">gcode 4</name>
    <dbReference type="NCBI Taxonomy" id="1234023"/>
    <lineage>
        <taxon>Bacteria</taxon>
        <taxon>environmental samples</taxon>
    </lineage>
</organism>
<dbReference type="Pfam" id="PF13529">
    <property type="entry name" value="Peptidase_C39_2"/>
    <property type="match status" value="1"/>
</dbReference>
<protein>
    <recommendedName>
        <fullName evidence="2">Peptidase C39-like domain-containing protein</fullName>
    </recommendedName>
</protein>
<gene>
    <name evidence="3" type="ORF">ACD_3C00172G0001</name>
</gene>
<evidence type="ECO:0000313" key="3">
    <source>
        <dbReference type="EMBL" id="EKE27674.1"/>
    </source>
</evidence>
<keyword evidence="1" id="KW-0472">Membrane</keyword>
<reference evidence="3" key="1">
    <citation type="journal article" date="2012" name="Science">
        <title>Fermentation, hydrogen, and sulfur metabolism in multiple uncultivated bacterial phyla.</title>
        <authorList>
            <person name="Wrighton K.C."/>
            <person name="Thomas B.C."/>
            <person name="Sharon I."/>
            <person name="Miller C.S."/>
            <person name="Castelle C.J."/>
            <person name="VerBerkmoes N.C."/>
            <person name="Wilkins M.J."/>
            <person name="Hettich R.L."/>
            <person name="Lipton M.S."/>
            <person name="Williams K.H."/>
            <person name="Long P.E."/>
            <person name="Banfield J.F."/>
        </authorList>
    </citation>
    <scope>NUCLEOTIDE SEQUENCE [LARGE SCALE GENOMIC DNA]</scope>
</reference>
<comment type="caution">
    <text evidence="3">The sequence shown here is derived from an EMBL/GenBank/DDBJ whole genome shotgun (WGS) entry which is preliminary data.</text>
</comment>